<name>A0A229FSS1_9BURK</name>
<gene>
    <name evidence="1" type="ORF">AOC33_07090</name>
</gene>
<comment type="caution">
    <text evidence="1">The sequence shown here is derived from an EMBL/GenBank/DDBJ whole genome shotgun (WGS) entry which is preliminary data.</text>
</comment>
<dbReference type="EMBL" id="NJGG01000002">
    <property type="protein sequence ID" value="OXL15066.1"/>
    <property type="molecule type" value="Genomic_DNA"/>
</dbReference>
<reference evidence="1 2" key="1">
    <citation type="submission" date="2017-06" db="EMBL/GenBank/DDBJ databases">
        <title>Reclassification of a Polynucleobacter cosmopolitanus strain isolated from tropical Lake Victoria as Polynucleobacter victoriensis comb. nov.</title>
        <authorList>
            <person name="Hahn M.W."/>
        </authorList>
    </citation>
    <scope>NUCLEOTIDE SEQUENCE [LARGE SCALE GENOMIC DNA]</scope>
    <source>
        <strain evidence="1 2">MWH-MoIso2</strain>
    </source>
</reference>
<sequence length="68" mass="8035">MSFKGETNIMNNEYKIYFSMKNYIVPQTIEDEVAQKKIEYQFIKTSALHLNLDLPEKYKNNNDLISAN</sequence>
<keyword evidence="2" id="KW-1185">Reference proteome</keyword>
<dbReference type="Proteomes" id="UP000215188">
    <property type="component" value="Unassembled WGS sequence"/>
</dbReference>
<evidence type="ECO:0000313" key="1">
    <source>
        <dbReference type="EMBL" id="OXL15066.1"/>
    </source>
</evidence>
<dbReference type="AlphaFoldDB" id="A0A229FSS1"/>
<protein>
    <submittedName>
        <fullName evidence="1">Uncharacterized protein</fullName>
    </submittedName>
</protein>
<organism evidence="1 2">
    <name type="scientific">Polynucleobacter cosmopolitanus</name>
    <dbReference type="NCBI Taxonomy" id="351345"/>
    <lineage>
        <taxon>Bacteria</taxon>
        <taxon>Pseudomonadati</taxon>
        <taxon>Pseudomonadota</taxon>
        <taxon>Betaproteobacteria</taxon>
        <taxon>Burkholderiales</taxon>
        <taxon>Burkholderiaceae</taxon>
        <taxon>Polynucleobacter</taxon>
    </lineage>
</organism>
<proteinExistence type="predicted"/>
<evidence type="ECO:0000313" key="2">
    <source>
        <dbReference type="Proteomes" id="UP000215188"/>
    </source>
</evidence>
<accession>A0A229FSS1</accession>